<evidence type="ECO:0000313" key="2">
    <source>
        <dbReference type="EMBL" id="AKQ07671.1"/>
    </source>
</evidence>
<reference evidence="2 3" key="1">
    <citation type="submission" date="2015-06" db="EMBL/GenBank/DDBJ databases">
        <title>Complete genome sequence of bacteriophage vB_YenP_ISAO8 which infects Yersinia enterocolitica O:8.</title>
        <authorList>
            <person name="Leon-Velarde C.G."/>
            <person name="Kropinski A.M."/>
            <person name="Chen S."/>
        </authorList>
    </citation>
    <scope>NUCLEOTIDE SEQUENCE [LARGE SCALE GENOMIC DNA]</scope>
</reference>
<dbReference type="OrthoDB" id="34265at10239"/>
<accession>A0A0H4U2B6</accession>
<sequence length="101" mass="11464">MDIKTQKARYKRSAKLETLHQTLSAEAMTREGQAARKRRKELSTVKLIPQVISSNDFSDKGNMRKTAAKSNQGNVRAIGNKTDSKINSYWKSKRGDNLPRK</sequence>
<evidence type="ECO:0000313" key="3">
    <source>
        <dbReference type="Proteomes" id="UP000203872"/>
    </source>
</evidence>
<keyword evidence="3" id="KW-1185">Reference proteome</keyword>
<evidence type="ECO:0000256" key="1">
    <source>
        <dbReference type="SAM" id="MobiDB-lite"/>
    </source>
</evidence>
<name>A0A0H4U2B6_9CAUD</name>
<protein>
    <submittedName>
        <fullName evidence="2">Uncharacterized protein</fullName>
    </submittedName>
</protein>
<proteinExistence type="predicted"/>
<feature type="region of interest" description="Disordered" evidence="1">
    <location>
        <begin position="76"/>
        <end position="101"/>
    </location>
</feature>
<dbReference type="KEGG" id="vg:26630264"/>
<organism evidence="2 3">
    <name type="scientific">Yersinia phage vB_YenP_ISAO8</name>
    <dbReference type="NCBI Taxonomy" id="1675027"/>
    <lineage>
        <taxon>Viruses</taxon>
        <taxon>Duplodnaviria</taxon>
        <taxon>Heunggongvirae</taxon>
        <taxon>Uroviricota</taxon>
        <taxon>Caudoviricetes</taxon>
        <taxon>Autographivirales</taxon>
        <taxon>Autonotataviridae</taxon>
        <taxon>Melnykvirinae</taxon>
        <taxon>Aghbyvirus</taxon>
        <taxon>Aghbyvirus ISAO8</taxon>
    </lineage>
</organism>
<dbReference type="RefSeq" id="YP_009203157.1">
    <property type="nucleotide sequence ID" value="NC_028850.1"/>
</dbReference>
<dbReference type="Proteomes" id="UP000203872">
    <property type="component" value="Segment"/>
</dbReference>
<dbReference type="GeneID" id="26630264"/>
<dbReference type="EMBL" id="KT184661">
    <property type="protein sequence ID" value="AKQ07671.1"/>
    <property type="molecule type" value="Genomic_DNA"/>
</dbReference>